<dbReference type="Pfam" id="PF05343">
    <property type="entry name" value="Peptidase_M42"/>
    <property type="match status" value="1"/>
</dbReference>
<evidence type="ECO:0000256" key="5">
    <source>
        <dbReference type="ARBA" id="ARBA00022801"/>
    </source>
</evidence>
<name>A0A285UC72_9STAP</name>
<evidence type="ECO:0000256" key="4">
    <source>
        <dbReference type="ARBA" id="ARBA00022723"/>
    </source>
</evidence>
<dbReference type="RefSeq" id="WP_097039379.1">
    <property type="nucleotide sequence ID" value="NZ_OBQF01000001.1"/>
</dbReference>
<dbReference type="Gene3D" id="3.40.630.10">
    <property type="entry name" value="Zn peptidases"/>
    <property type="match status" value="1"/>
</dbReference>
<dbReference type="PANTHER" id="PTHR32481">
    <property type="entry name" value="AMINOPEPTIDASE"/>
    <property type="match status" value="1"/>
</dbReference>
<dbReference type="PANTHER" id="PTHR32481:SF0">
    <property type="entry name" value="AMINOPEPTIDASE YPDE-RELATED"/>
    <property type="match status" value="1"/>
</dbReference>
<protein>
    <submittedName>
        <fullName evidence="9">Glutamyl aminopeptidase</fullName>
    </submittedName>
</protein>
<dbReference type="OrthoDB" id="9772053at2"/>
<dbReference type="InterPro" id="IPR051464">
    <property type="entry name" value="Peptidase_M42_aminopept"/>
</dbReference>
<evidence type="ECO:0000256" key="6">
    <source>
        <dbReference type="PIRNR" id="PIRNR001123"/>
    </source>
</evidence>
<dbReference type="AlphaFoldDB" id="A0A285UC72"/>
<keyword evidence="4 8" id="KW-0479">Metal-binding</keyword>
<accession>A0A285UC72</accession>
<dbReference type="GO" id="GO:0006508">
    <property type="term" value="P:proteolysis"/>
    <property type="evidence" value="ECO:0007669"/>
    <property type="project" value="UniProtKB-KW"/>
</dbReference>
<dbReference type="Proteomes" id="UP000219412">
    <property type="component" value="Unassembled WGS sequence"/>
</dbReference>
<organism evidence="9 10">
    <name type="scientific">Salinicoccus kekensis</name>
    <dbReference type="NCBI Taxonomy" id="714307"/>
    <lineage>
        <taxon>Bacteria</taxon>
        <taxon>Bacillati</taxon>
        <taxon>Bacillota</taxon>
        <taxon>Bacilli</taxon>
        <taxon>Bacillales</taxon>
        <taxon>Staphylococcaceae</taxon>
        <taxon>Salinicoccus</taxon>
    </lineage>
</organism>
<dbReference type="InterPro" id="IPR023367">
    <property type="entry name" value="Peptidase_M42_dom2"/>
</dbReference>
<dbReference type="EMBL" id="OBQF01000001">
    <property type="protein sequence ID" value="SOC39297.1"/>
    <property type="molecule type" value="Genomic_DNA"/>
</dbReference>
<keyword evidence="5" id="KW-0378">Hydrolase</keyword>
<reference evidence="10" key="1">
    <citation type="submission" date="2017-08" db="EMBL/GenBank/DDBJ databases">
        <authorList>
            <person name="Varghese N."/>
            <person name="Submissions S."/>
        </authorList>
    </citation>
    <scope>NUCLEOTIDE SEQUENCE [LARGE SCALE GENOMIC DNA]</scope>
    <source>
        <strain evidence="10">DSM 23173</strain>
    </source>
</reference>
<dbReference type="InterPro" id="IPR008007">
    <property type="entry name" value="Peptidase_M42"/>
</dbReference>
<proteinExistence type="inferred from homology"/>
<evidence type="ECO:0000256" key="7">
    <source>
        <dbReference type="PIRSR" id="PIRSR001123-1"/>
    </source>
</evidence>
<feature type="binding site" evidence="8">
    <location>
        <position position="69"/>
    </location>
    <ligand>
        <name>Zn(2+)</name>
        <dbReference type="ChEBI" id="CHEBI:29105"/>
        <label>1</label>
    </ligand>
</feature>
<dbReference type="SUPFAM" id="SSF101821">
    <property type="entry name" value="Aminopeptidase/glucanase lid domain"/>
    <property type="match status" value="1"/>
</dbReference>
<evidence type="ECO:0000256" key="3">
    <source>
        <dbReference type="ARBA" id="ARBA00022670"/>
    </source>
</evidence>
<dbReference type="PIRSF" id="PIRSF001123">
    <property type="entry name" value="PepA_GA"/>
    <property type="match status" value="1"/>
</dbReference>
<keyword evidence="2 9" id="KW-0031">Aminopeptidase</keyword>
<keyword evidence="3" id="KW-0645">Protease</keyword>
<dbReference type="CDD" id="cd05656">
    <property type="entry name" value="M42_Frv"/>
    <property type="match status" value="1"/>
</dbReference>
<dbReference type="GO" id="GO:0046872">
    <property type="term" value="F:metal ion binding"/>
    <property type="evidence" value="ECO:0007669"/>
    <property type="project" value="UniProtKB-UniRule"/>
</dbReference>
<evidence type="ECO:0000313" key="9">
    <source>
        <dbReference type="EMBL" id="SOC39297.1"/>
    </source>
</evidence>
<evidence type="ECO:0000256" key="8">
    <source>
        <dbReference type="PIRSR" id="PIRSR001123-2"/>
    </source>
</evidence>
<feature type="binding site" evidence="8">
    <location>
        <position position="183"/>
    </location>
    <ligand>
        <name>Zn(2+)</name>
        <dbReference type="ChEBI" id="CHEBI:29105"/>
        <label>2</label>
    </ligand>
</feature>
<feature type="binding site" evidence="8">
    <location>
        <position position="216"/>
    </location>
    <ligand>
        <name>Zn(2+)</name>
        <dbReference type="ChEBI" id="CHEBI:29105"/>
        <label>2</label>
    </ligand>
</feature>
<feature type="binding site" evidence="8">
    <location>
        <position position="183"/>
    </location>
    <ligand>
        <name>Zn(2+)</name>
        <dbReference type="ChEBI" id="CHEBI:29105"/>
        <label>1</label>
    </ligand>
</feature>
<evidence type="ECO:0000313" key="10">
    <source>
        <dbReference type="Proteomes" id="UP000219412"/>
    </source>
</evidence>
<dbReference type="GO" id="GO:0004177">
    <property type="term" value="F:aminopeptidase activity"/>
    <property type="evidence" value="ECO:0007669"/>
    <property type="project" value="UniProtKB-UniRule"/>
</dbReference>
<keyword evidence="10" id="KW-1185">Reference proteome</keyword>
<feature type="binding site" evidence="8">
    <location>
        <position position="238"/>
    </location>
    <ligand>
        <name>Zn(2+)</name>
        <dbReference type="ChEBI" id="CHEBI:29105"/>
        <label>1</label>
    </ligand>
</feature>
<gene>
    <name evidence="9" type="ORF">SAMN05878391_0815</name>
</gene>
<feature type="binding site" evidence="8">
    <location>
        <position position="323"/>
    </location>
    <ligand>
        <name>Zn(2+)</name>
        <dbReference type="ChEBI" id="CHEBI:29105"/>
        <label>2</label>
    </ligand>
</feature>
<dbReference type="SUPFAM" id="SSF53187">
    <property type="entry name" value="Zn-dependent exopeptidases"/>
    <property type="match status" value="1"/>
</dbReference>
<dbReference type="Gene3D" id="2.40.30.40">
    <property type="entry name" value="Peptidase M42, domain 2"/>
    <property type="match status" value="1"/>
</dbReference>
<evidence type="ECO:0000256" key="1">
    <source>
        <dbReference type="ARBA" id="ARBA00006272"/>
    </source>
</evidence>
<comment type="cofactor">
    <cofactor evidence="8">
        <name>a divalent metal cation</name>
        <dbReference type="ChEBI" id="CHEBI:60240"/>
    </cofactor>
    <text evidence="8">Binds 2 divalent metal cations per subunit.</text>
</comment>
<comment type="similarity">
    <text evidence="1 6">Belongs to the peptidase M42 family.</text>
</comment>
<evidence type="ECO:0000256" key="2">
    <source>
        <dbReference type="ARBA" id="ARBA00022438"/>
    </source>
</evidence>
<sequence length="359" mass="39339">MNLSQKTLDRMKTLTELHGAPGFEDLVRNYLRKELEPLSDEIITDGLGGIFAVKKSGKTDAPKVMIAAHMDEVGFMVTEIKKNGMLKFVPLGGWSSDVLLSQKLKVRTKDNKEITGIVGSVPVHFRKGGKDKKTEIKDMLLDVGADSREEIEAMGIAAGDSIVPDVEFEVMEKEEKLLAKAWDNRYGCLIAVEVLESLKDAKLDCDLYVGATVQEEVGLRGAKVSSNMIEPDIAFVVDCSPANDMMGKSDDVGRLGEGTLLRLMDRSMILSKPMRDYMIEIAEDNGIKYQYYTSPGGTDAGSIHISGEGVISGVVGICARYIHTSHSIINYNDYLEAHKFLKELIQGIDSGVVNTLKGN</sequence>
<feature type="active site" description="Proton acceptor" evidence="7">
    <location>
        <position position="215"/>
    </location>
</feature>